<gene>
    <name evidence="2" type="ORF">URODEC1_LOCUS38725</name>
</gene>
<evidence type="ECO:0000256" key="1">
    <source>
        <dbReference type="SAM" id="MobiDB-lite"/>
    </source>
</evidence>
<accession>A0ABC8YY92</accession>
<name>A0ABC8YY92_9POAL</name>
<protein>
    <submittedName>
        <fullName evidence="2">Uncharacterized protein</fullName>
    </submittedName>
</protein>
<evidence type="ECO:0000313" key="2">
    <source>
        <dbReference type="EMBL" id="CAL4951054.1"/>
    </source>
</evidence>
<feature type="region of interest" description="Disordered" evidence="1">
    <location>
        <begin position="57"/>
        <end position="133"/>
    </location>
</feature>
<feature type="region of interest" description="Disordered" evidence="1">
    <location>
        <begin position="213"/>
        <end position="233"/>
    </location>
</feature>
<feature type="region of interest" description="Disordered" evidence="1">
    <location>
        <begin position="344"/>
        <end position="376"/>
    </location>
</feature>
<dbReference type="AlphaFoldDB" id="A0ABC8YY92"/>
<organism evidence="2 3">
    <name type="scientific">Urochloa decumbens</name>
    <dbReference type="NCBI Taxonomy" id="240449"/>
    <lineage>
        <taxon>Eukaryota</taxon>
        <taxon>Viridiplantae</taxon>
        <taxon>Streptophyta</taxon>
        <taxon>Embryophyta</taxon>
        <taxon>Tracheophyta</taxon>
        <taxon>Spermatophyta</taxon>
        <taxon>Magnoliopsida</taxon>
        <taxon>Liliopsida</taxon>
        <taxon>Poales</taxon>
        <taxon>Poaceae</taxon>
        <taxon>PACMAD clade</taxon>
        <taxon>Panicoideae</taxon>
        <taxon>Panicodae</taxon>
        <taxon>Paniceae</taxon>
        <taxon>Melinidinae</taxon>
        <taxon>Urochloa</taxon>
    </lineage>
</organism>
<feature type="compositionally biased region" description="Low complexity" evidence="1">
    <location>
        <begin position="359"/>
        <end position="375"/>
    </location>
</feature>
<feature type="region of interest" description="Disordered" evidence="1">
    <location>
        <begin position="304"/>
        <end position="328"/>
    </location>
</feature>
<evidence type="ECO:0000313" key="3">
    <source>
        <dbReference type="Proteomes" id="UP001497457"/>
    </source>
</evidence>
<sequence>MHSLFNFLAKSSRASRVTVVIGLRSTKRQAPKMVKSDYRDLCGLPFSCDLLHQSPSPAKNLADEPENDLDHSDLCVTAPDSGGGSSSDGNGCNAVVDSGGYGSSSSSSSSVSPDLELDHSRHRVNPEDSPTPNQVQRLLLVSPVRSPAVTGDDLLIMDGVLVNNVPRAPSTTRRSASISNLLLVSSGSQGSIVSGRGSMHGGFGAQFYLRRNREEPRRRQPQRNRYYEGSSNRWQVGPSNLQLQFPLPAHNIQQRQQQYPFHMNMTLPPPYLLPWQPGHRAAYTNAPAVVTVQSSAHYNYNQPSGSGGGSFPVDIPRPEGTPLSPPPPPRRCVAPVVISAPLANGGRAPAPEQRPETQVSVPRAGAGAAGPSARAFSWPPTVEESAIWYALHGTSGTRRRARLPVFVGICSDGAEGQAPPPPPCP</sequence>
<proteinExistence type="predicted"/>
<reference evidence="3" key="1">
    <citation type="submission" date="2024-06" db="EMBL/GenBank/DDBJ databases">
        <authorList>
            <person name="Ryan C."/>
        </authorList>
    </citation>
    <scope>NUCLEOTIDE SEQUENCE [LARGE SCALE GENOMIC DNA]</scope>
</reference>
<reference evidence="2 3" key="2">
    <citation type="submission" date="2024-10" db="EMBL/GenBank/DDBJ databases">
        <authorList>
            <person name="Ryan C."/>
        </authorList>
    </citation>
    <scope>NUCLEOTIDE SEQUENCE [LARGE SCALE GENOMIC DNA]</scope>
</reference>
<dbReference type="Proteomes" id="UP001497457">
    <property type="component" value="Chromosome 17b"/>
</dbReference>
<feature type="compositionally biased region" description="Low complexity" evidence="1">
    <location>
        <begin position="95"/>
        <end position="112"/>
    </location>
</feature>
<dbReference type="EMBL" id="OZ075127">
    <property type="protein sequence ID" value="CAL4951054.1"/>
    <property type="molecule type" value="Genomic_DNA"/>
</dbReference>
<keyword evidence="3" id="KW-1185">Reference proteome</keyword>